<dbReference type="GO" id="GO:0051607">
    <property type="term" value="P:defense response to virus"/>
    <property type="evidence" value="ECO:0007669"/>
    <property type="project" value="UniProtKB-KW"/>
</dbReference>
<protein>
    <recommendedName>
        <fullName evidence="9">CRISPR-associated exonuclease Cas4</fullName>
        <ecNumber evidence="9">3.1.12.1</ecNumber>
    </recommendedName>
</protein>
<keyword evidence="4 9" id="KW-0269">Exonuclease</keyword>
<name>A0A9Y1BTB8_9ARCH</name>
<evidence type="ECO:0000256" key="1">
    <source>
        <dbReference type="ARBA" id="ARBA00022722"/>
    </source>
</evidence>
<evidence type="ECO:0000256" key="6">
    <source>
        <dbReference type="ARBA" id="ARBA00023014"/>
    </source>
</evidence>
<dbReference type="GO" id="GO:0046872">
    <property type="term" value="F:metal ion binding"/>
    <property type="evidence" value="ECO:0007669"/>
    <property type="project" value="UniProtKB-KW"/>
</dbReference>
<comment type="function">
    <text evidence="9">CRISPR (clustered regularly interspaced short palindromic repeat) is an adaptive immune system that provides protection against mobile genetic elements (viruses, transposable elements and conjugative plasmids). CRISPR clusters contain sequences complementary to antecedent mobile elements and target invading nucleic acids. CRISPR clusters are transcribed and processed into CRISPR RNA (crRNA).</text>
</comment>
<keyword evidence="1 9" id="KW-0540">Nuclease</keyword>
<dbReference type="Gene3D" id="3.90.320.10">
    <property type="match status" value="1"/>
</dbReference>
<dbReference type="GO" id="GO:0004527">
    <property type="term" value="F:exonuclease activity"/>
    <property type="evidence" value="ECO:0007669"/>
    <property type="project" value="UniProtKB-KW"/>
</dbReference>
<dbReference type="Pfam" id="PF01930">
    <property type="entry name" value="Cas_Cas4"/>
    <property type="match status" value="1"/>
</dbReference>
<keyword evidence="6 9" id="KW-0411">Iron-sulfur</keyword>
<evidence type="ECO:0000256" key="2">
    <source>
        <dbReference type="ARBA" id="ARBA00022723"/>
    </source>
</evidence>
<dbReference type="Proteomes" id="UP001200513">
    <property type="component" value="Chromosome"/>
</dbReference>
<dbReference type="EMBL" id="CP084167">
    <property type="protein sequence ID" value="UJG44420.1"/>
    <property type="molecule type" value="Genomic_DNA"/>
</dbReference>
<sequence length="191" mass="23301">MIREQVSEQEKIWINFEAVRQFFYCKRKIYFRYCAKFKGYKSYKMVKGTEYHNYKFKRKEKINEKKNFWVENEKLKVRGFIDYIIKTKDNETIIGDYKQKYPYKGKIPEQYKMQLVIEAVALQPKVNIKKVEIKLPKGKKIQEEIKEEEIKKVIKAIKEIRKIIKKEEIPEQTKIKSKCKDCECRNMCQPM</sequence>
<reference evidence="11" key="1">
    <citation type="journal article" date="2022" name="Nat. Microbiol.">
        <title>Unique mobile elements and scalable gene flow at the prokaryote-eukaryote boundary revealed by circularized Asgard archaea genomes.</title>
        <authorList>
            <person name="Wu F."/>
            <person name="Speth D.R."/>
            <person name="Philosof A."/>
            <person name="Cremiere A."/>
            <person name="Narayanan A."/>
            <person name="Barco R.A."/>
            <person name="Connon S.A."/>
            <person name="Amend J.P."/>
            <person name="Antoshechkin I.A."/>
            <person name="Orphan V.J."/>
        </authorList>
    </citation>
    <scope>NUCLEOTIDE SEQUENCE</scope>
    <source>
        <strain evidence="11">PR6</strain>
    </source>
</reference>
<proteinExistence type="inferred from homology"/>
<evidence type="ECO:0000256" key="3">
    <source>
        <dbReference type="ARBA" id="ARBA00022801"/>
    </source>
</evidence>
<accession>A0A9Y1BTB8</accession>
<evidence type="ECO:0000256" key="7">
    <source>
        <dbReference type="ARBA" id="ARBA00023118"/>
    </source>
</evidence>
<dbReference type="NCBIfam" id="TIGR00372">
    <property type="entry name" value="cas4"/>
    <property type="match status" value="1"/>
</dbReference>
<evidence type="ECO:0000256" key="5">
    <source>
        <dbReference type="ARBA" id="ARBA00023004"/>
    </source>
</evidence>
<dbReference type="EC" id="3.1.12.1" evidence="9"/>
<organism evidence="11">
    <name type="scientific">Candidatus Heimdallarchaeum endolithica</name>
    <dbReference type="NCBI Taxonomy" id="2876572"/>
    <lineage>
        <taxon>Archaea</taxon>
        <taxon>Promethearchaeati</taxon>
        <taxon>Candidatus Heimdallarchaeota</taxon>
        <taxon>Candidatus Heimdallarchaeia (ex Rinke et al. 2021) (nom. nud.)</taxon>
        <taxon>Candidatus Heimdallarchaeales</taxon>
        <taxon>Candidatus Heimdallarchaeaceae</taxon>
        <taxon>Candidatus Heimdallarchaeum</taxon>
    </lineage>
</organism>
<gene>
    <name evidence="11" type="primary">cas4</name>
    <name evidence="11" type="ORF">K9W46_04370</name>
</gene>
<dbReference type="InterPro" id="IPR011604">
    <property type="entry name" value="PDDEXK-like_dom_sf"/>
</dbReference>
<keyword evidence="3 9" id="KW-0378">Hydrolase</keyword>
<keyword evidence="7 9" id="KW-0051">Antiviral defense</keyword>
<evidence type="ECO:0000256" key="4">
    <source>
        <dbReference type="ARBA" id="ARBA00022839"/>
    </source>
</evidence>
<comment type="cofactor">
    <cofactor evidence="9">
        <name>Mg(2+)</name>
        <dbReference type="ChEBI" id="CHEBI:18420"/>
    </cofactor>
    <cofactor evidence="9">
        <name>Mn(2+)</name>
        <dbReference type="ChEBI" id="CHEBI:29035"/>
    </cofactor>
    <text evidence="9">Mg(2+) or Mn(2+) required for ssDNA cleavage activity.</text>
</comment>
<dbReference type="AlphaFoldDB" id="A0A9Y1BTB8"/>
<evidence type="ECO:0000259" key="10">
    <source>
        <dbReference type="Pfam" id="PF01930"/>
    </source>
</evidence>
<keyword evidence="8 9" id="KW-0464">Manganese</keyword>
<evidence type="ECO:0000256" key="8">
    <source>
        <dbReference type="ARBA" id="ARBA00023211"/>
    </source>
</evidence>
<comment type="similarity">
    <text evidence="9">Belongs to the CRISPR-associated exonuclease Cas4 family.</text>
</comment>
<feature type="domain" description="DUF83" evidence="10">
    <location>
        <begin position="18"/>
        <end position="189"/>
    </location>
</feature>
<comment type="cofactor">
    <cofactor evidence="9">
        <name>iron-sulfur cluster</name>
        <dbReference type="ChEBI" id="CHEBI:30408"/>
    </cofactor>
</comment>
<keyword evidence="2 9" id="KW-0479">Metal-binding</keyword>
<evidence type="ECO:0000256" key="9">
    <source>
        <dbReference type="RuleBase" id="RU365022"/>
    </source>
</evidence>
<keyword evidence="5 9" id="KW-0408">Iron</keyword>
<evidence type="ECO:0000313" key="11">
    <source>
        <dbReference type="EMBL" id="UJG44420.1"/>
    </source>
</evidence>
<dbReference type="InterPro" id="IPR013343">
    <property type="entry name" value="CRISPR-assoc_prot_Cas4"/>
</dbReference>
<dbReference type="InterPro" id="IPR022765">
    <property type="entry name" value="Dna2/Cas4_DUF83"/>
</dbReference>
<dbReference type="GO" id="GO:0051536">
    <property type="term" value="F:iron-sulfur cluster binding"/>
    <property type="evidence" value="ECO:0007669"/>
    <property type="project" value="UniProtKB-KW"/>
</dbReference>